<protein>
    <recommendedName>
        <fullName evidence="1">BPL/LPL catalytic domain-containing protein</fullName>
    </recommendedName>
</protein>
<dbReference type="InterPro" id="IPR004143">
    <property type="entry name" value="BPL_LPL_catalytic"/>
</dbReference>
<dbReference type="SUPFAM" id="SSF55681">
    <property type="entry name" value="Class II aaRS and biotin synthetases"/>
    <property type="match status" value="1"/>
</dbReference>
<organism evidence="2 3">
    <name type="scientific">Kaustia mangrovi</name>
    <dbReference type="NCBI Taxonomy" id="2593653"/>
    <lineage>
        <taxon>Bacteria</taxon>
        <taxon>Pseudomonadati</taxon>
        <taxon>Pseudomonadota</taxon>
        <taxon>Alphaproteobacteria</taxon>
        <taxon>Hyphomicrobiales</taxon>
        <taxon>Parvibaculaceae</taxon>
        <taxon>Kaustia</taxon>
    </lineage>
</organism>
<dbReference type="AlphaFoldDB" id="A0A7S8C7K7"/>
<gene>
    <name evidence="2" type="ORF">HW532_20000</name>
</gene>
<reference evidence="2 3" key="1">
    <citation type="submission" date="2020-06" db="EMBL/GenBank/DDBJ databases">
        <title>Genome sequence of 2 isolates from Red Sea Mangroves.</title>
        <authorList>
            <person name="Sefrji F."/>
            <person name="Michoud G."/>
            <person name="Merlino G."/>
            <person name="Daffonchio D."/>
        </authorList>
    </citation>
    <scope>NUCLEOTIDE SEQUENCE [LARGE SCALE GENOMIC DNA]</scope>
    <source>
        <strain evidence="2 3">R1DC25</strain>
    </source>
</reference>
<name>A0A7S8C7K7_9HYPH</name>
<dbReference type="Proteomes" id="UP000593594">
    <property type="component" value="Chromosome"/>
</dbReference>
<sequence>MDQRDPTFPPLMSGRVAVDPPDPFACAKDAAARGEASAGEVFWLPDRDRVRLAVVLEPDVPAERAVQMQFAMMVAAGDALGAAGPPEMAVHYRWPGVIAVNGAVAGEVRLALPDDAGTGDVPRWLVVALDLALARPEGAPEPGEEAGRTTLRDEGLGDIGPSALIESLCRHFLVWIHLWTDDGFRPVHDAWMARLEGGGGDTEAAADGARGRAMGLEEDGSLLLRTEEGMRACAFMDHVERVAGEGAS</sequence>
<keyword evidence="3" id="KW-1185">Reference proteome</keyword>
<dbReference type="KEGG" id="kmn:HW532_20000"/>
<evidence type="ECO:0000259" key="1">
    <source>
        <dbReference type="Pfam" id="PF16917"/>
    </source>
</evidence>
<dbReference type="RefSeq" id="WP_213162150.1">
    <property type="nucleotide sequence ID" value="NZ_CP058214.1"/>
</dbReference>
<dbReference type="Gene3D" id="3.30.930.10">
    <property type="entry name" value="Bira Bifunctional Protein, Domain 2"/>
    <property type="match status" value="1"/>
</dbReference>
<proteinExistence type="predicted"/>
<evidence type="ECO:0000313" key="2">
    <source>
        <dbReference type="EMBL" id="QPC44781.1"/>
    </source>
</evidence>
<dbReference type="EMBL" id="CP058214">
    <property type="protein sequence ID" value="QPC44781.1"/>
    <property type="molecule type" value="Genomic_DNA"/>
</dbReference>
<feature type="domain" description="BPL/LPL catalytic" evidence="1">
    <location>
        <begin position="8"/>
        <end position="192"/>
    </location>
</feature>
<evidence type="ECO:0000313" key="3">
    <source>
        <dbReference type="Proteomes" id="UP000593594"/>
    </source>
</evidence>
<dbReference type="Pfam" id="PF16917">
    <property type="entry name" value="BPL_LplA_LipB_2"/>
    <property type="match status" value="1"/>
</dbReference>
<dbReference type="InterPro" id="IPR045864">
    <property type="entry name" value="aa-tRNA-synth_II/BPL/LPL"/>
</dbReference>
<accession>A0A7S8C7K7</accession>